<dbReference type="AlphaFoldDB" id="A0A3T1D479"/>
<evidence type="ECO:0000256" key="8">
    <source>
        <dbReference type="ARBA" id="ARBA00023157"/>
    </source>
</evidence>
<keyword evidence="4 11" id="KW-0479">Metal-binding</keyword>
<feature type="region of interest" description="Disordered" evidence="12">
    <location>
        <begin position="629"/>
        <end position="648"/>
    </location>
</feature>
<keyword evidence="6 11" id="KW-0560">Oxidoreductase</keyword>
<dbReference type="PANTHER" id="PTHR10638:SF41">
    <property type="entry name" value="AMINE OXIDASE"/>
    <property type="match status" value="1"/>
</dbReference>
<dbReference type="EMBL" id="AP019400">
    <property type="protein sequence ID" value="BBI32785.1"/>
    <property type="molecule type" value="Genomic_DNA"/>
</dbReference>
<evidence type="ECO:0000259" key="13">
    <source>
        <dbReference type="Pfam" id="PF01179"/>
    </source>
</evidence>
<dbReference type="GO" id="GO:0009308">
    <property type="term" value="P:amine metabolic process"/>
    <property type="evidence" value="ECO:0007669"/>
    <property type="project" value="UniProtKB-UniRule"/>
</dbReference>
<organism evidence="16 17">
    <name type="scientific">Cohnella abietis</name>
    <dbReference type="NCBI Taxonomy" id="2507935"/>
    <lineage>
        <taxon>Bacteria</taxon>
        <taxon>Bacillati</taxon>
        <taxon>Bacillota</taxon>
        <taxon>Bacilli</taxon>
        <taxon>Bacillales</taxon>
        <taxon>Paenibacillaceae</taxon>
        <taxon>Cohnella</taxon>
    </lineage>
</organism>
<dbReference type="GO" id="GO:0005507">
    <property type="term" value="F:copper ion binding"/>
    <property type="evidence" value="ECO:0007669"/>
    <property type="project" value="InterPro"/>
</dbReference>
<evidence type="ECO:0000256" key="12">
    <source>
        <dbReference type="SAM" id="MobiDB-lite"/>
    </source>
</evidence>
<gene>
    <name evidence="16" type="ORF">KCTCHS21_21840</name>
</gene>
<evidence type="ECO:0000256" key="10">
    <source>
        <dbReference type="PIRSR" id="PIRSR600269-51"/>
    </source>
</evidence>
<dbReference type="InterPro" id="IPR049948">
    <property type="entry name" value="Cu_Am_ox_TPQ-bd"/>
</dbReference>
<accession>A0A3T1D479</accession>
<evidence type="ECO:0000256" key="3">
    <source>
        <dbReference type="ARBA" id="ARBA00011738"/>
    </source>
</evidence>
<comment type="subunit">
    <text evidence="3">Homodimer.</text>
</comment>
<evidence type="ECO:0000256" key="1">
    <source>
        <dbReference type="ARBA" id="ARBA00001935"/>
    </source>
</evidence>
<dbReference type="InterPro" id="IPR015798">
    <property type="entry name" value="Cu_amine_oxidase_C"/>
</dbReference>
<feature type="domain" description="AGAO-like N2" evidence="15">
    <location>
        <begin position="19"/>
        <end position="92"/>
    </location>
</feature>
<dbReference type="SUPFAM" id="SSF49998">
    <property type="entry name" value="Amine oxidase catalytic domain"/>
    <property type="match status" value="1"/>
</dbReference>
<dbReference type="Proteomes" id="UP000289856">
    <property type="component" value="Chromosome"/>
</dbReference>
<keyword evidence="7 11" id="KW-0186">Copper</keyword>
<evidence type="ECO:0000313" key="16">
    <source>
        <dbReference type="EMBL" id="BBI32785.1"/>
    </source>
</evidence>
<evidence type="ECO:0000256" key="2">
    <source>
        <dbReference type="ARBA" id="ARBA00007983"/>
    </source>
</evidence>
<evidence type="ECO:0000256" key="5">
    <source>
        <dbReference type="ARBA" id="ARBA00022772"/>
    </source>
</evidence>
<proteinExistence type="inferred from homology"/>
<evidence type="ECO:0000256" key="4">
    <source>
        <dbReference type="ARBA" id="ARBA00022723"/>
    </source>
</evidence>
<dbReference type="GO" id="GO:0048038">
    <property type="term" value="F:quinone binding"/>
    <property type="evidence" value="ECO:0007669"/>
    <property type="project" value="InterPro"/>
</dbReference>
<comment type="cofactor">
    <cofactor evidence="1">
        <name>Cu cation</name>
        <dbReference type="ChEBI" id="CHEBI:23378"/>
    </cofactor>
</comment>
<name>A0A3T1D479_9BACL</name>
<dbReference type="InterPro" id="IPR049947">
    <property type="entry name" value="Cu_Am_Ox_Cu-bd"/>
</dbReference>
<dbReference type="InterPro" id="IPR036460">
    <property type="entry name" value="Cu_amine_oxidase_C_sf"/>
</dbReference>
<dbReference type="InterPro" id="IPR054157">
    <property type="entry name" value="AGAO-like_N2"/>
</dbReference>
<evidence type="ECO:0000256" key="9">
    <source>
        <dbReference type="PIRSR" id="PIRSR600269-50"/>
    </source>
</evidence>
<dbReference type="GO" id="GO:0008131">
    <property type="term" value="F:primary methylamine oxidase activity"/>
    <property type="evidence" value="ECO:0007669"/>
    <property type="project" value="InterPro"/>
</dbReference>
<dbReference type="EC" id="1.4.3.-" evidence="11"/>
<dbReference type="OrthoDB" id="9772590at2"/>
<dbReference type="Pfam" id="PF01179">
    <property type="entry name" value="Cu_amine_oxid"/>
    <property type="match status" value="1"/>
</dbReference>
<evidence type="ECO:0000259" key="14">
    <source>
        <dbReference type="Pfam" id="PF02728"/>
    </source>
</evidence>
<evidence type="ECO:0000259" key="15">
    <source>
        <dbReference type="Pfam" id="PF21994"/>
    </source>
</evidence>
<dbReference type="Pfam" id="PF21994">
    <property type="entry name" value="AGAO-like_N2"/>
    <property type="match status" value="1"/>
</dbReference>
<feature type="modified residue" description="2',4',5'-topaquinone" evidence="10">
    <location>
        <position position="383"/>
    </location>
</feature>
<evidence type="ECO:0000313" key="17">
    <source>
        <dbReference type="Proteomes" id="UP000289856"/>
    </source>
</evidence>
<dbReference type="NCBIfam" id="NF008559">
    <property type="entry name" value="PRK11504.1"/>
    <property type="match status" value="1"/>
</dbReference>
<feature type="domain" description="Copper amine oxidase catalytic" evidence="13">
    <location>
        <begin position="222"/>
        <end position="625"/>
    </location>
</feature>
<comment type="similarity">
    <text evidence="2 11">Belongs to the copper/topaquinone oxidase family.</text>
</comment>
<dbReference type="RefSeq" id="WP_130607571.1">
    <property type="nucleotide sequence ID" value="NZ_AP019400.1"/>
</dbReference>
<comment type="PTM">
    <text evidence="10 11">Topaquinone (TPQ) is generated by copper-dependent autoxidation of a specific tyrosyl residue.</text>
</comment>
<protein>
    <recommendedName>
        <fullName evidence="11">Amine oxidase</fullName>
        <ecNumber evidence="11">1.4.3.-</ecNumber>
    </recommendedName>
</protein>
<reference evidence="16 17" key="1">
    <citation type="submission" date="2019-01" db="EMBL/GenBank/DDBJ databases">
        <title>Complete genome sequence of Cohnella hallensis HS21 isolated from Korean fir (Abies koreana) rhizospheric soil.</title>
        <authorList>
            <person name="Jiang L."/>
            <person name="Kang S.W."/>
            <person name="Kim S."/>
            <person name="Jung J."/>
            <person name="Kim C.Y."/>
            <person name="Kim D.H."/>
            <person name="Kim S.W."/>
            <person name="Lee J."/>
        </authorList>
    </citation>
    <scope>NUCLEOTIDE SEQUENCE [LARGE SCALE GENOMIC DNA]</scope>
    <source>
        <strain evidence="16 17">HS21</strain>
    </source>
</reference>
<dbReference type="FunFam" id="2.70.98.20:FF:000001">
    <property type="entry name" value="Amine oxidase"/>
    <property type="match status" value="1"/>
</dbReference>
<evidence type="ECO:0000256" key="6">
    <source>
        <dbReference type="ARBA" id="ARBA00023002"/>
    </source>
</evidence>
<feature type="domain" description="Copper amine oxidase N3-terminal" evidence="14">
    <location>
        <begin position="101"/>
        <end position="196"/>
    </location>
</feature>
<feature type="active site" description="Proton acceptor" evidence="9">
    <location>
        <position position="299"/>
    </location>
</feature>
<dbReference type="PROSITE" id="PS01165">
    <property type="entry name" value="COPPER_AMINE_OXID_2"/>
    <property type="match status" value="1"/>
</dbReference>
<keyword evidence="5 9" id="KW-0801">TPQ</keyword>
<dbReference type="InterPro" id="IPR016182">
    <property type="entry name" value="Cu_amine_oxidase_N-reg"/>
</dbReference>
<evidence type="ECO:0000256" key="7">
    <source>
        <dbReference type="ARBA" id="ARBA00023008"/>
    </source>
</evidence>
<dbReference type="InterPro" id="IPR000269">
    <property type="entry name" value="Cu_amine_oxidase"/>
</dbReference>
<dbReference type="Gene3D" id="2.70.98.20">
    <property type="entry name" value="Copper amine oxidase, catalytic domain"/>
    <property type="match status" value="1"/>
</dbReference>
<dbReference type="Gene3D" id="3.10.450.40">
    <property type="match status" value="2"/>
</dbReference>
<keyword evidence="8" id="KW-1015">Disulfide bond</keyword>
<evidence type="ECO:0000256" key="11">
    <source>
        <dbReference type="RuleBase" id="RU000672"/>
    </source>
</evidence>
<comment type="cofactor">
    <cofactor evidence="11">
        <name>Cu cation</name>
        <dbReference type="ChEBI" id="CHEBI:23378"/>
    </cofactor>
    <text evidence="11">Contains 1 topaquinone per subunit.</text>
</comment>
<dbReference type="PROSITE" id="PS01164">
    <property type="entry name" value="COPPER_AMINE_OXID_1"/>
    <property type="match status" value="1"/>
</dbReference>
<dbReference type="PANTHER" id="PTHR10638">
    <property type="entry name" value="COPPER AMINE OXIDASE"/>
    <property type="match status" value="1"/>
</dbReference>
<sequence length="648" mass="73388">MTQKTVKLGNHPLEPLNVDEVVAAVQILKSQQQLTDADRFVSVALKEPRKEEVLNFNPTKTFDREAFITVLNREDNAVYEAIVSINRNVVVSWEHVPGVQPTIMLDEQLECELAVKQSLLFLDALDRLGIKTPELVMVDLWSPGNWGSEEDATLRLARPLCFLRNDEKDNGYARPLPLIPIVDLNKMEVIRVEEYEYTKIPSQEANYTPDRIGSLRTGIKPIEITQPEGPSFTINGHEVEWQDWKLRIGFNAREGLTLHTVSYNDQGRERPILYRAALSEMVVPYGDPGPIQNRKNAFDSGEYGIGQLANSLQLGCDCVGYIKYFDGVMANSKGELFVIPNAICMHEEDYGILWKHTNWRTNDVEVRRSRRLVISSISTVANYEYGFFWYLYQDGNIQFEVKLTGILSTAGLHPGEVPKYGTMIGSDLYAPNHQHFFNVRMDMTIDGNENSVYEVNVVPEEIGEGNPRENAFYAKSTLLETEKQAVRDIKLETARYWKIVNDNVKNDWGQSVGYKIVTGENGFPFASENSSLIKRAGFIKHHLWVTPYNEDEIYAAGNYPNQHIGGTGLSNWVEQDRPVANKDIVVWYTMGHTHIPRPEDWPVMPAAYIGFMLKPVGFFNQSPAINLPPSSTKKKGCSSELKTSSCHS</sequence>
<dbReference type="SUPFAM" id="SSF54416">
    <property type="entry name" value="Amine oxidase N-terminal region"/>
    <property type="match status" value="2"/>
</dbReference>
<dbReference type="InterPro" id="IPR015802">
    <property type="entry name" value="Cu_amine_oxidase_N3"/>
</dbReference>
<dbReference type="KEGG" id="cohn:KCTCHS21_21840"/>
<keyword evidence="17" id="KW-1185">Reference proteome</keyword>
<feature type="active site" description="Schiff-base intermediate with substrate; via topaquinone" evidence="9">
    <location>
        <position position="383"/>
    </location>
</feature>
<dbReference type="Pfam" id="PF02728">
    <property type="entry name" value="Cu_amine_oxidN3"/>
    <property type="match status" value="1"/>
</dbReference>